<dbReference type="Proteomes" id="UP000708208">
    <property type="component" value="Unassembled WGS sequence"/>
</dbReference>
<keyword evidence="6 9" id="KW-0472">Membrane</keyword>
<dbReference type="PROSITE" id="PS50262">
    <property type="entry name" value="G_PROTEIN_RECEP_F1_2"/>
    <property type="match status" value="1"/>
</dbReference>
<evidence type="ECO:0000259" key="10">
    <source>
        <dbReference type="PROSITE" id="PS50262"/>
    </source>
</evidence>
<feature type="transmembrane region" description="Helical" evidence="9">
    <location>
        <begin position="82"/>
        <end position="101"/>
    </location>
</feature>
<evidence type="ECO:0000256" key="8">
    <source>
        <dbReference type="ARBA" id="ARBA00023224"/>
    </source>
</evidence>
<evidence type="ECO:0000256" key="6">
    <source>
        <dbReference type="ARBA" id="ARBA00023136"/>
    </source>
</evidence>
<keyword evidence="5" id="KW-0297">G-protein coupled receptor</keyword>
<evidence type="ECO:0000313" key="12">
    <source>
        <dbReference type="Proteomes" id="UP000708208"/>
    </source>
</evidence>
<dbReference type="GO" id="GO:0004930">
    <property type="term" value="F:G protein-coupled receptor activity"/>
    <property type="evidence" value="ECO:0007669"/>
    <property type="project" value="UniProtKB-KW"/>
</dbReference>
<dbReference type="SUPFAM" id="SSF81321">
    <property type="entry name" value="Family A G protein-coupled receptor-like"/>
    <property type="match status" value="1"/>
</dbReference>
<evidence type="ECO:0000256" key="4">
    <source>
        <dbReference type="ARBA" id="ARBA00022989"/>
    </source>
</evidence>
<feature type="domain" description="G-protein coupled receptors family 1 profile" evidence="10">
    <location>
        <begin position="62"/>
        <end position="261"/>
    </location>
</feature>
<feature type="transmembrane region" description="Helical" evidence="9">
    <location>
        <begin position="113"/>
        <end position="139"/>
    </location>
</feature>
<keyword evidence="8" id="KW-0807">Transducer</keyword>
<comment type="caution">
    <text evidence="11">The sequence shown here is derived from an EMBL/GenBank/DDBJ whole genome shotgun (WGS) entry which is preliminary data.</text>
</comment>
<feature type="transmembrane region" description="Helical" evidence="9">
    <location>
        <begin position="210"/>
        <end position="232"/>
    </location>
</feature>
<sequence>MDYNDSESWTDSNRTGLSTNFSHGLNISDDPEITGELYQVPVGIVIVLSTFYGGISLLAVIGNGLVLWVVSVSRRMRTVTNMFIANLALADIIIGLFAIPFQFQAALLQKWNLPAFMCAFCPFVQVLSVNVSVFTLATIALDRYRAVLHPLSARASKRKATLAIIAIWSVGLIIALPTELDFRLIYKKDKGNRLKPFCENSGLTDTFRKWYLLGLVVLQYFFPLIIITAAYARMAGTLWGATAPGNAEDSRDAAILRNKKK</sequence>
<keyword evidence="12" id="KW-1185">Reference proteome</keyword>
<evidence type="ECO:0000256" key="3">
    <source>
        <dbReference type="ARBA" id="ARBA00022692"/>
    </source>
</evidence>
<keyword evidence="3 9" id="KW-0812">Transmembrane</keyword>
<keyword evidence="7" id="KW-0675">Receptor</keyword>
<name>A0A8J2L6K9_9HEXA</name>
<feature type="transmembrane region" description="Helical" evidence="9">
    <location>
        <begin position="44"/>
        <end position="70"/>
    </location>
</feature>
<evidence type="ECO:0000256" key="7">
    <source>
        <dbReference type="ARBA" id="ARBA00023170"/>
    </source>
</evidence>
<keyword evidence="4 9" id="KW-1133">Transmembrane helix</keyword>
<dbReference type="Pfam" id="PF00001">
    <property type="entry name" value="7tm_1"/>
    <property type="match status" value="1"/>
</dbReference>
<dbReference type="InterPro" id="IPR000276">
    <property type="entry name" value="GPCR_Rhodpsn"/>
</dbReference>
<evidence type="ECO:0000313" key="11">
    <source>
        <dbReference type="EMBL" id="CAG7816529.1"/>
    </source>
</evidence>
<dbReference type="InterPro" id="IPR017452">
    <property type="entry name" value="GPCR_Rhodpsn_7TM"/>
</dbReference>
<dbReference type="PANTHER" id="PTHR45695:SF9">
    <property type="entry name" value="LEUCOKININ RECEPTOR"/>
    <property type="match status" value="1"/>
</dbReference>
<dbReference type="PANTHER" id="PTHR45695">
    <property type="entry name" value="LEUCOKININ RECEPTOR-RELATED"/>
    <property type="match status" value="1"/>
</dbReference>
<dbReference type="PROSITE" id="PS00237">
    <property type="entry name" value="G_PROTEIN_RECEP_F1_1"/>
    <property type="match status" value="1"/>
</dbReference>
<dbReference type="EMBL" id="CAJVCH010372212">
    <property type="protein sequence ID" value="CAG7816529.1"/>
    <property type="molecule type" value="Genomic_DNA"/>
</dbReference>
<dbReference type="OrthoDB" id="9445642at2759"/>
<evidence type="ECO:0000256" key="9">
    <source>
        <dbReference type="SAM" id="Phobius"/>
    </source>
</evidence>
<evidence type="ECO:0000256" key="5">
    <source>
        <dbReference type="ARBA" id="ARBA00023040"/>
    </source>
</evidence>
<dbReference type="GO" id="GO:0005886">
    <property type="term" value="C:plasma membrane"/>
    <property type="evidence" value="ECO:0007669"/>
    <property type="project" value="TreeGrafter"/>
</dbReference>
<comment type="similarity">
    <text evidence="2">Belongs to the G-protein coupled receptor 1 family.</text>
</comment>
<accession>A0A8J2L6K9</accession>
<comment type="subcellular location">
    <subcellularLocation>
        <location evidence="1">Membrane</location>
        <topology evidence="1">Multi-pass membrane protein</topology>
    </subcellularLocation>
</comment>
<dbReference type="AlphaFoldDB" id="A0A8J2L6K9"/>
<evidence type="ECO:0000256" key="1">
    <source>
        <dbReference type="ARBA" id="ARBA00004141"/>
    </source>
</evidence>
<proteinExistence type="inferred from homology"/>
<feature type="transmembrane region" description="Helical" evidence="9">
    <location>
        <begin position="160"/>
        <end position="178"/>
    </location>
</feature>
<evidence type="ECO:0000256" key="2">
    <source>
        <dbReference type="ARBA" id="ARBA00010663"/>
    </source>
</evidence>
<protein>
    <recommendedName>
        <fullName evidence="10">G-protein coupled receptors family 1 profile domain-containing protein</fullName>
    </recommendedName>
</protein>
<organism evidence="11 12">
    <name type="scientific">Allacma fusca</name>
    <dbReference type="NCBI Taxonomy" id="39272"/>
    <lineage>
        <taxon>Eukaryota</taxon>
        <taxon>Metazoa</taxon>
        <taxon>Ecdysozoa</taxon>
        <taxon>Arthropoda</taxon>
        <taxon>Hexapoda</taxon>
        <taxon>Collembola</taxon>
        <taxon>Symphypleona</taxon>
        <taxon>Sminthuridae</taxon>
        <taxon>Allacma</taxon>
    </lineage>
</organism>
<reference evidence="11" key="1">
    <citation type="submission" date="2021-06" db="EMBL/GenBank/DDBJ databases">
        <authorList>
            <person name="Hodson N. C."/>
            <person name="Mongue J. A."/>
            <person name="Jaron S. K."/>
        </authorList>
    </citation>
    <scope>NUCLEOTIDE SEQUENCE</scope>
</reference>
<gene>
    <name evidence="11" type="ORF">AFUS01_LOCUS27146</name>
</gene>